<name>A0A0U5B3H8_9BACL</name>
<dbReference type="InterPro" id="IPR054055">
    <property type="entry name" value="YpzH"/>
</dbReference>
<gene>
    <name evidence="1" type="ORF">CB4_03089</name>
</gene>
<evidence type="ECO:0000313" key="2">
    <source>
        <dbReference type="Proteomes" id="UP000217696"/>
    </source>
</evidence>
<keyword evidence="2" id="KW-1185">Reference proteome</keyword>
<dbReference type="RefSeq" id="WP_096466608.1">
    <property type="nucleotide sequence ID" value="NZ_AP017312.1"/>
</dbReference>
<dbReference type="Pfam" id="PF21835">
    <property type="entry name" value="YIEGIA_cap"/>
    <property type="match status" value="1"/>
</dbReference>
<dbReference type="AlphaFoldDB" id="A0A0U5B3H8"/>
<reference evidence="1 2" key="1">
    <citation type="submission" date="2015-12" db="EMBL/GenBank/DDBJ databases">
        <title>Genome sequence of Aneurinibacillus soli.</title>
        <authorList>
            <person name="Lee J.S."/>
            <person name="Lee K.C."/>
            <person name="Kim K.K."/>
            <person name="Lee B.W."/>
        </authorList>
    </citation>
    <scope>NUCLEOTIDE SEQUENCE [LARGE SCALE GENOMIC DNA]</scope>
    <source>
        <strain evidence="1 2">CB4</strain>
    </source>
</reference>
<dbReference type="Proteomes" id="UP000217696">
    <property type="component" value="Chromosome"/>
</dbReference>
<organism evidence="1 2">
    <name type="scientific">Aneurinibacillus soli</name>
    <dbReference type="NCBI Taxonomy" id="1500254"/>
    <lineage>
        <taxon>Bacteria</taxon>
        <taxon>Bacillati</taxon>
        <taxon>Bacillota</taxon>
        <taxon>Bacilli</taxon>
        <taxon>Bacillales</taxon>
        <taxon>Paenibacillaceae</taxon>
        <taxon>Aneurinibacillus group</taxon>
        <taxon>Aneurinibacillus</taxon>
    </lineage>
</organism>
<dbReference type="KEGG" id="asoc:CB4_03089"/>
<dbReference type="OrthoDB" id="1955035at2"/>
<protein>
    <submittedName>
        <fullName evidence="1">Uncharacterized protein</fullName>
    </submittedName>
</protein>
<proteinExistence type="predicted"/>
<accession>A0A0U5B3H8</accession>
<evidence type="ECO:0000313" key="1">
    <source>
        <dbReference type="EMBL" id="BAU28912.1"/>
    </source>
</evidence>
<sequence>MSHSIESYILAVITSDRQAVGGGAPIFYAGSRQEVQQLAFTLEKIIDGVAHELRPDTLIIVKHS</sequence>
<dbReference type="EMBL" id="AP017312">
    <property type="protein sequence ID" value="BAU28912.1"/>
    <property type="molecule type" value="Genomic_DNA"/>
</dbReference>